<sequence>MKAKNSLTLSELRYSFPQRTLWENLSIKAESGHFIAIRGHSGSGKTTLLQCIGSLERPSAGTIDFNGINPSTLKGKAKRDFLRNTVSLAFQNSGLVASWSVRKNLDLAGYKVNQDQPRAEATFNRFNLDYSFLDKPVYQLSGGEQQRVSLIRLALRNTPLVLLDEPTAALDDDNAQRVLNFIQDHCNQGGVAVVATHDARLLGYAHDSINLG</sequence>
<dbReference type="RefSeq" id="WP_083093393.1">
    <property type="nucleotide sequence ID" value="NZ_LXWF01000043.1"/>
</dbReference>
<evidence type="ECO:0000259" key="3">
    <source>
        <dbReference type="PROSITE" id="PS50893"/>
    </source>
</evidence>
<keyword evidence="1" id="KW-0547">Nucleotide-binding</keyword>
<evidence type="ECO:0000256" key="1">
    <source>
        <dbReference type="ARBA" id="ARBA00022741"/>
    </source>
</evidence>
<dbReference type="InterPro" id="IPR027417">
    <property type="entry name" value="P-loop_NTPase"/>
</dbReference>
<gene>
    <name evidence="4" type="ORF">A7979_07065</name>
</gene>
<dbReference type="Pfam" id="PF00005">
    <property type="entry name" value="ABC_tran"/>
    <property type="match status" value="1"/>
</dbReference>
<dbReference type="Proteomes" id="UP000192359">
    <property type="component" value="Unassembled WGS sequence"/>
</dbReference>
<dbReference type="PANTHER" id="PTHR24220">
    <property type="entry name" value="IMPORT ATP-BINDING PROTEIN"/>
    <property type="match status" value="1"/>
</dbReference>
<dbReference type="PANTHER" id="PTHR24220:SF86">
    <property type="entry name" value="ABC TRANSPORTER ABCH.1"/>
    <property type="match status" value="1"/>
</dbReference>
<evidence type="ECO:0000313" key="5">
    <source>
        <dbReference type="Proteomes" id="UP000192359"/>
    </source>
</evidence>
<accession>A0A1Y1RMZ2</accession>
<dbReference type="GO" id="GO:0005524">
    <property type="term" value="F:ATP binding"/>
    <property type="evidence" value="ECO:0007669"/>
    <property type="project" value="UniProtKB-KW"/>
</dbReference>
<evidence type="ECO:0000313" key="4">
    <source>
        <dbReference type="EMBL" id="ORC15488.1"/>
    </source>
</evidence>
<dbReference type="GO" id="GO:0005886">
    <property type="term" value="C:plasma membrane"/>
    <property type="evidence" value="ECO:0007669"/>
    <property type="project" value="TreeGrafter"/>
</dbReference>
<keyword evidence="5" id="KW-1185">Reference proteome</keyword>
<proteinExistence type="predicted"/>
<protein>
    <recommendedName>
        <fullName evidence="3">ABC transporter domain-containing protein</fullName>
    </recommendedName>
</protein>
<keyword evidence="2" id="KW-0067">ATP-binding</keyword>
<dbReference type="GO" id="GO:0022857">
    <property type="term" value="F:transmembrane transporter activity"/>
    <property type="evidence" value="ECO:0007669"/>
    <property type="project" value="TreeGrafter"/>
</dbReference>
<dbReference type="InterPro" id="IPR003439">
    <property type="entry name" value="ABC_transporter-like_ATP-bd"/>
</dbReference>
<reference evidence="4 5" key="1">
    <citation type="submission" date="2016-05" db="EMBL/GenBank/DDBJ databases">
        <title>Draft genome sequence of a porcine commensal Rothia nasimurium.</title>
        <authorList>
            <person name="Gaiser R.A."/>
            <person name="Van Baarlen P."/>
            <person name="Wells J.M."/>
        </authorList>
    </citation>
    <scope>NUCLEOTIDE SEQUENCE [LARGE SCALE GENOMIC DNA]</scope>
    <source>
        <strain evidence="4 5">PT-32</strain>
    </source>
</reference>
<dbReference type="AlphaFoldDB" id="A0A1Y1RMZ2"/>
<evidence type="ECO:0000256" key="2">
    <source>
        <dbReference type="ARBA" id="ARBA00022840"/>
    </source>
</evidence>
<dbReference type="PROSITE" id="PS50893">
    <property type="entry name" value="ABC_TRANSPORTER_2"/>
    <property type="match status" value="1"/>
</dbReference>
<name>A0A1Y1RMZ2_9MICC</name>
<dbReference type="EMBL" id="LXWF01000043">
    <property type="protein sequence ID" value="ORC15488.1"/>
    <property type="molecule type" value="Genomic_DNA"/>
</dbReference>
<comment type="caution">
    <text evidence="4">The sequence shown here is derived from an EMBL/GenBank/DDBJ whole genome shotgun (WGS) entry which is preliminary data.</text>
</comment>
<dbReference type="InterPro" id="IPR003593">
    <property type="entry name" value="AAA+_ATPase"/>
</dbReference>
<feature type="domain" description="ABC transporter" evidence="3">
    <location>
        <begin position="7"/>
        <end position="211"/>
    </location>
</feature>
<dbReference type="SMART" id="SM00382">
    <property type="entry name" value="AAA"/>
    <property type="match status" value="1"/>
</dbReference>
<dbReference type="SUPFAM" id="SSF52540">
    <property type="entry name" value="P-loop containing nucleoside triphosphate hydrolases"/>
    <property type="match status" value="1"/>
</dbReference>
<dbReference type="Gene3D" id="3.40.50.300">
    <property type="entry name" value="P-loop containing nucleotide triphosphate hydrolases"/>
    <property type="match status" value="1"/>
</dbReference>
<organism evidence="4 5">
    <name type="scientific">Rothia nasimurium</name>
    <dbReference type="NCBI Taxonomy" id="85336"/>
    <lineage>
        <taxon>Bacteria</taxon>
        <taxon>Bacillati</taxon>
        <taxon>Actinomycetota</taxon>
        <taxon>Actinomycetes</taxon>
        <taxon>Micrococcales</taxon>
        <taxon>Micrococcaceae</taxon>
        <taxon>Rothia</taxon>
    </lineage>
</organism>
<dbReference type="OrthoDB" id="9778572at2"/>
<dbReference type="PROSITE" id="PS00211">
    <property type="entry name" value="ABC_TRANSPORTER_1"/>
    <property type="match status" value="1"/>
</dbReference>
<dbReference type="GO" id="GO:0016887">
    <property type="term" value="F:ATP hydrolysis activity"/>
    <property type="evidence" value="ECO:0007669"/>
    <property type="project" value="InterPro"/>
</dbReference>
<dbReference type="InterPro" id="IPR015854">
    <property type="entry name" value="ABC_transpr_LolD-like"/>
</dbReference>
<dbReference type="InterPro" id="IPR017871">
    <property type="entry name" value="ABC_transporter-like_CS"/>
</dbReference>